<dbReference type="InterPro" id="IPR003033">
    <property type="entry name" value="SCP2_sterol-bd_dom"/>
</dbReference>
<dbReference type="Proteomes" id="UP000000844">
    <property type="component" value="Chromosome"/>
</dbReference>
<sequence>MTDDNPIDGVDLSSISPQDFASLVKNAPADQIDEVMAEPDIRERILSEVFSRMGGQYAGSRKTKAVIHWKILDKPGGGYDHYETVLDSGSCTVNTEPEHEPRVTIRLNGTQFLKLASGNGSPTTMFFTGKLKLSGDIGFAAGLSNLFDIPKA</sequence>
<protein>
    <submittedName>
        <fullName evidence="2">Sterol-binding domain protein</fullName>
    </submittedName>
</protein>
<evidence type="ECO:0000313" key="2">
    <source>
        <dbReference type="EMBL" id="ADD42686.1"/>
    </source>
</evidence>
<dbReference type="EMBL" id="CP001778">
    <property type="protein sequence ID" value="ADD42686.1"/>
    <property type="molecule type" value="Genomic_DNA"/>
</dbReference>
<dbReference type="SUPFAM" id="SSF55718">
    <property type="entry name" value="SCP-like"/>
    <property type="match status" value="1"/>
</dbReference>
<dbReference type="STRING" id="446470.Snas_3015"/>
<feature type="domain" description="SCP2" evidence="1">
    <location>
        <begin position="61"/>
        <end position="148"/>
    </location>
</feature>
<dbReference type="Gene3D" id="3.30.1050.10">
    <property type="entry name" value="SCP2 sterol-binding domain"/>
    <property type="match status" value="1"/>
</dbReference>
<evidence type="ECO:0000259" key="1">
    <source>
        <dbReference type="Pfam" id="PF02036"/>
    </source>
</evidence>
<dbReference type="Pfam" id="PF02036">
    <property type="entry name" value="SCP2"/>
    <property type="match status" value="1"/>
</dbReference>
<dbReference type="KEGG" id="sna:Snas_3015"/>
<dbReference type="OrthoDB" id="5243187at2"/>
<proteinExistence type="predicted"/>
<dbReference type="AlphaFoldDB" id="D3Q9K4"/>
<gene>
    <name evidence="2" type="ordered locus">Snas_3015</name>
</gene>
<keyword evidence="3" id="KW-1185">Reference proteome</keyword>
<accession>D3Q9K4</accession>
<evidence type="ECO:0000313" key="3">
    <source>
        <dbReference type="Proteomes" id="UP000000844"/>
    </source>
</evidence>
<reference evidence="2 3" key="1">
    <citation type="journal article" date="2009" name="Stand. Genomic Sci.">
        <title>Complete genome sequence of Stackebrandtia nassauensis type strain (LLR-40K-21).</title>
        <authorList>
            <person name="Munk C."/>
            <person name="Lapidus A."/>
            <person name="Copeland A."/>
            <person name="Jando M."/>
            <person name="Mayilraj S."/>
            <person name="Glavina Del Rio T."/>
            <person name="Nolan M."/>
            <person name="Chen F."/>
            <person name="Lucas S."/>
            <person name="Tice H."/>
            <person name="Cheng J.F."/>
            <person name="Han C."/>
            <person name="Detter J.C."/>
            <person name="Bruce D."/>
            <person name="Goodwin L."/>
            <person name="Chain P."/>
            <person name="Pitluck S."/>
            <person name="Goker M."/>
            <person name="Ovchinikova G."/>
            <person name="Pati A."/>
            <person name="Ivanova N."/>
            <person name="Mavromatis K."/>
            <person name="Chen A."/>
            <person name="Palaniappan K."/>
            <person name="Land M."/>
            <person name="Hauser L."/>
            <person name="Chang Y.J."/>
            <person name="Jeffries C.D."/>
            <person name="Bristow J."/>
            <person name="Eisen J.A."/>
            <person name="Markowitz V."/>
            <person name="Hugenholtz P."/>
            <person name="Kyrpides N.C."/>
            <person name="Klenk H.P."/>
        </authorList>
    </citation>
    <scope>NUCLEOTIDE SEQUENCE [LARGE SCALE GENOMIC DNA]</scope>
    <source>
        <strain evidence="3">DSM 44728 / CIP 108903 / NRRL B-16338 / NBRC 102104 / LLR-40K-21</strain>
    </source>
</reference>
<dbReference type="RefSeq" id="WP_013018257.1">
    <property type="nucleotide sequence ID" value="NC_013947.1"/>
</dbReference>
<dbReference type="HOGENOM" id="CLU_118604_0_0_11"/>
<name>D3Q9K4_STANL</name>
<organism evidence="2 3">
    <name type="scientific">Stackebrandtia nassauensis (strain DSM 44728 / CIP 108903 / NRRL B-16338 / NBRC 102104 / LLR-40K-21)</name>
    <dbReference type="NCBI Taxonomy" id="446470"/>
    <lineage>
        <taxon>Bacteria</taxon>
        <taxon>Bacillati</taxon>
        <taxon>Actinomycetota</taxon>
        <taxon>Actinomycetes</taxon>
        <taxon>Glycomycetales</taxon>
        <taxon>Glycomycetaceae</taxon>
        <taxon>Stackebrandtia</taxon>
    </lineage>
</organism>
<dbReference type="InterPro" id="IPR036527">
    <property type="entry name" value="SCP2_sterol-bd_dom_sf"/>
</dbReference>
<dbReference type="eggNOG" id="COG3255">
    <property type="taxonomic scope" value="Bacteria"/>
</dbReference>